<feature type="transmembrane region" description="Helical" evidence="4">
    <location>
        <begin position="95"/>
        <end position="114"/>
    </location>
</feature>
<evidence type="ECO:0000256" key="1">
    <source>
        <dbReference type="ARBA" id="ARBA00004127"/>
    </source>
</evidence>
<comment type="caution">
    <text evidence="6">The sequence shown here is derived from an EMBL/GenBank/DDBJ whole genome shotgun (WGS) entry which is preliminary data.</text>
</comment>
<dbReference type="GO" id="GO:0008137">
    <property type="term" value="F:NADH dehydrogenase (ubiquinone) activity"/>
    <property type="evidence" value="ECO:0007669"/>
    <property type="project" value="InterPro"/>
</dbReference>
<accession>A0A941W5H1</accession>
<keyword evidence="4" id="KW-0472">Membrane</keyword>
<evidence type="ECO:0000259" key="5">
    <source>
        <dbReference type="Pfam" id="PF00361"/>
    </source>
</evidence>
<dbReference type="Pfam" id="PF00361">
    <property type="entry name" value="Proton_antipo_M"/>
    <property type="match status" value="1"/>
</dbReference>
<feature type="domain" description="NADH:quinone oxidoreductase/Mrp antiporter transmembrane" evidence="5">
    <location>
        <begin position="1"/>
        <end position="104"/>
    </location>
</feature>
<dbReference type="InterPro" id="IPR003918">
    <property type="entry name" value="NADH_UbQ_OxRdtase"/>
</dbReference>
<dbReference type="GO" id="GO:0003954">
    <property type="term" value="F:NADH dehydrogenase activity"/>
    <property type="evidence" value="ECO:0007669"/>
    <property type="project" value="TreeGrafter"/>
</dbReference>
<keyword evidence="2 4" id="KW-0812">Transmembrane</keyword>
<feature type="transmembrane region" description="Helical" evidence="4">
    <location>
        <begin position="20"/>
        <end position="37"/>
    </location>
</feature>
<dbReference type="PANTHER" id="PTHR43507">
    <property type="entry name" value="NADH-UBIQUINONE OXIDOREDUCTASE CHAIN 4"/>
    <property type="match status" value="1"/>
</dbReference>
<evidence type="ECO:0000313" key="7">
    <source>
        <dbReference type="Proteomes" id="UP000722750"/>
    </source>
</evidence>
<sequence>MLGIFVFNIQGMEGSILQMINHGLSTGALFLIVGMVYERRHTRLIADFGGLTKKMPIFAIFFMIITLSSIGLPGLNGFVGEFLVLVGVFKTNVTYAVLATTGVILSACYMLWMFQRVMFNKITNPECSMQKELNMREWALLLPITILVFWIGIYPKPFISRMDVSVKHLLTQVDDKYKITLDRVNIENEKAAAHAAEIARAEEAARAAEAARVEEAEEAASAVEEDSVDPMLEE</sequence>
<proteinExistence type="predicted"/>
<reference evidence="6" key="1">
    <citation type="journal article" date="2021" name="ISME J.">
        <title>Fine-scale metabolic discontinuity in a stratified prokaryote microbiome of a Red Sea deep halocline.</title>
        <authorList>
            <person name="Michoud G."/>
            <person name="Ngugi D.K."/>
            <person name="Barozzi A."/>
            <person name="Merlino G."/>
            <person name="Calleja M.L."/>
            <person name="Delgado-Huertas A."/>
            <person name="Moran X.A.G."/>
            <person name="Daffonchio D."/>
        </authorList>
    </citation>
    <scope>NUCLEOTIDE SEQUENCE</scope>
    <source>
        <strain evidence="6">SuakinDeep_MAG55_1</strain>
    </source>
</reference>
<dbReference type="EMBL" id="JAANXD010000095">
    <property type="protein sequence ID" value="MBS1259462.1"/>
    <property type="molecule type" value="Genomic_DNA"/>
</dbReference>
<dbReference type="GO" id="GO:0042773">
    <property type="term" value="P:ATP synthesis coupled electron transport"/>
    <property type="evidence" value="ECO:0007669"/>
    <property type="project" value="InterPro"/>
</dbReference>
<evidence type="ECO:0000313" key="6">
    <source>
        <dbReference type="EMBL" id="MBS1259462.1"/>
    </source>
</evidence>
<dbReference type="GO" id="GO:0016020">
    <property type="term" value="C:membrane"/>
    <property type="evidence" value="ECO:0007669"/>
    <property type="project" value="UniProtKB-SubCell"/>
</dbReference>
<evidence type="ECO:0000256" key="4">
    <source>
        <dbReference type="SAM" id="Phobius"/>
    </source>
</evidence>
<evidence type="ECO:0000256" key="2">
    <source>
        <dbReference type="RuleBase" id="RU000320"/>
    </source>
</evidence>
<organism evidence="6 7">
    <name type="scientific">Candidatus Scalindua arabica</name>
    <dbReference type="NCBI Taxonomy" id="1127984"/>
    <lineage>
        <taxon>Bacteria</taxon>
        <taxon>Pseudomonadati</taxon>
        <taxon>Planctomycetota</taxon>
        <taxon>Candidatus Brocadiia</taxon>
        <taxon>Candidatus Brocadiales</taxon>
        <taxon>Candidatus Scalinduaceae</taxon>
        <taxon>Candidatus Scalindua</taxon>
    </lineage>
</organism>
<evidence type="ECO:0000256" key="3">
    <source>
        <dbReference type="SAM" id="MobiDB-lite"/>
    </source>
</evidence>
<feature type="transmembrane region" description="Helical" evidence="4">
    <location>
        <begin position="138"/>
        <end position="155"/>
    </location>
</feature>
<dbReference type="Proteomes" id="UP000722750">
    <property type="component" value="Unassembled WGS sequence"/>
</dbReference>
<feature type="transmembrane region" description="Helical" evidence="4">
    <location>
        <begin position="57"/>
        <end position="75"/>
    </location>
</feature>
<protein>
    <submittedName>
        <fullName evidence="6">NADH-quinone oxidoreductase subunit M</fullName>
    </submittedName>
</protein>
<dbReference type="AlphaFoldDB" id="A0A941W5H1"/>
<name>A0A941W5H1_9BACT</name>
<dbReference type="GO" id="GO:0048039">
    <property type="term" value="F:ubiquinone binding"/>
    <property type="evidence" value="ECO:0007669"/>
    <property type="project" value="TreeGrafter"/>
</dbReference>
<feature type="region of interest" description="Disordered" evidence="3">
    <location>
        <begin position="215"/>
        <end position="234"/>
    </location>
</feature>
<keyword evidence="4" id="KW-1133">Transmembrane helix</keyword>
<dbReference type="GO" id="GO:0012505">
    <property type="term" value="C:endomembrane system"/>
    <property type="evidence" value="ECO:0007669"/>
    <property type="project" value="UniProtKB-SubCell"/>
</dbReference>
<dbReference type="GO" id="GO:0015990">
    <property type="term" value="P:electron transport coupled proton transport"/>
    <property type="evidence" value="ECO:0007669"/>
    <property type="project" value="TreeGrafter"/>
</dbReference>
<dbReference type="PRINTS" id="PR01437">
    <property type="entry name" value="NUOXDRDTASE4"/>
</dbReference>
<dbReference type="InterPro" id="IPR001750">
    <property type="entry name" value="ND/Mrp_TM"/>
</dbReference>
<gene>
    <name evidence="6" type="ORF">MAG551_02534</name>
</gene>
<comment type="subcellular location">
    <subcellularLocation>
        <location evidence="1">Endomembrane system</location>
        <topology evidence="1">Multi-pass membrane protein</topology>
    </subcellularLocation>
    <subcellularLocation>
        <location evidence="2">Membrane</location>
        <topology evidence="2">Multi-pass membrane protein</topology>
    </subcellularLocation>
</comment>
<dbReference type="PANTHER" id="PTHR43507:SF1">
    <property type="entry name" value="NADH-UBIQUINONE OXIDOREDUCTASE CHAIN 4"/>
    <property type="match status" value="1"/>
</dbReference>